<comment type="similarity">
    <text evidence="2 10">Belongs to the disproportionating enzyme family.</text>
</comment>
<evidence type="ECO:0000259" key="11">
    <source>
        <dbReference type="Pfam" id="PF21226"/>
    </source>
</evidence>
<evidence type="ECO:0000313" key="12">
    <source>
        <dbReference type="EMBL" id="MFC3914497.1"/>
    </source>
</evidence>
<organism evidence="12 13">
    <name type="scientific">Pseudaeromonas sharmana</name>
    <dbReference type="NCBI Taxonomy" id="328412"/>
    <lineage>
        <taxon>Bacteria</taxon>
        <taxon>Pseudomonadati</taxon>
        <taxon>Pseudomonadota</taxon>
        <taxon>Gammaproteobacteria</taxon>
        <taxon>Aeromonadales</taxon>
        <taxon>Aeromonadaceae</taxon>
        <taxon>Pseudaeromonas</taxon>
    </lineage>
</organism>
<evidence type="ECO:0000313" key="13">
    <source>
        <dbReference type="Proteomes" id="UP001595692"/>
    </source>
</evidence>
<keyword evidence="7 10" id="KW-0119">Carbohydrate metabolism</keyword>
<accession>A0ABV8CQQ8</accession>
<dbReference type="Gene3D" id="3.20.20.80">
    <property type="entry name" value="Glycosidases"/>
    <property type="match status" value="1"/>
</dbReference>
<keyword evidence="6 10" id="KW-0808">Transferase</keyword>
<protein>
    <recommendedName>
        <fullName evidence="4 10">4-alpha-glucanotransferase</fullName>
        <ecNumber evidence="3 10">2.4.1.25</ecNumber>
    </recommendedName>
    <alternativeName>
        <fullName evidence="8 10">Amylomaltase</fullName>
    </alternativeName>
    <alternativeName>
        <fullName evidence="9 10">Disproportionating enzyme</fullName>
    </alternativeName>
</protein>
<evidence type="ECO:0000256" key="6">
    <source>
        <dbReference type="ARBA" id="ARBA00022679"/>
    </source>
</evidence>
<evidence type="ECO:0000256" key="4">
    <source>
        <dbReference type="ARBA" id="ARBA00020295"/>
    </source>
</evidence>
<dbReference type="EMBL" id="JBHSAF010000014">
    <property type="protein sequence ID" value="MFC3914497.1"/>
    <property type="molecule type" value="Genomic_DNA"/>
</dbReference>
<evidence type="ECO:0000256" key="8">
    <source>
        <dbReference type="ARBA" id="ARBA00031423"/>
    </source>
</evidence>
<evidence type="ECO:0000256" key="9">
    <source>
        <dbReference type="ARBA" id="ARBA00031501"/>
    </source>
</evidence>
<dbReference type="InterPro" id="IPR048458">
    <property type="entry name" value="MalQ_N"/>
</dbReference>
<evidence type="ECO:0000256" key="3">
    <source>
        <dbReference type="ARBA" id="ARBA00012560"/>
    </source>
</evidence>
<evidence type="ECO:0000256" key="2">
    <source>
        <dbReference type="ARBA" id="ARBA00005684"/>
    </source>
</evidence>
<dbReference type="Pfam" id="PF21226">
    <property type="entry name" value="MalQ_N"/>
    <property type="match status" value="1"/>
</dbReference>
<comment type="catalytic activity">
    <reaction evidence="1 10">
        <text>Transfers a segment of a (1-&gt;4)-alpha-D-glucan to a new position in an acceptor, which may be glucose or a (1-&gt;4)-alpha-D-glucan.</text>
        <dbReference type="EC" id="2.4.1.25"/>
    </reaction>
</comment>
<proteinExistence type="inferred from homology"/>
<evidence type="ECO:0000256" key="1">
    <source>
        <dbReference type="ARBA" id="ARBA00000439"/>
    </source>
</evidence>
<dbReference type="Proteomes" id="UP001595692">
    <property type="component" value="Unassembled WGS sequence"/>
</dbReference>
<dbReference type="InterPro" id="IPR017853">
    <property type="entry name" value="GH"/>
</dbReference>
<dbReference type="Pfam" id="PF02446">
    <property type="entry name" value="Glyco_hydro_77"/>
    <property type="match status" value="1"/>
</dbReference>
<keyword evidence="13" id="KW-1185">Reference proteome</keyword>
<dbReference type="PANTHER" id="PTHR32438">
    <property type="entry name" value="4-ALPHA-GLUCANOTRANSFERASE DPE1, CHLOROPLASTIC/AMYLOPLASTIC"/>
    <property type="match status" value="1"/>
</dbReference>
<gene>
    <name evidence="12" type="primary">malQ</name>
    <name evidence="12" type="ORF">ACFOSS_13605</name>
</gene>
<name>A0ABV8CQQ8_9GAMM</name>
<dbReference type="InterPro" id="IPR003385">
    <property type="entry name" value="Glyco_hydro_77"/>
</dbReference>
<evidence type="ECO:0000256" key="5">
    <source>
        <dbReference type="ARBA" id="ARBA00022676"/>
    </source>
</evidence>
<dbReference type="GO" id="GO:0004134">
    <property type="term" value="F:4-alpha-glucanotransferase activity"/>
    <property type="evidence" value="ECO:0007669"/>
    <property type="project" value="UniProtKB-EC"/>
</dbReference>
<evidence type="ECO:0000256" key="7">
    <source>
        <dbReference type="ARBA" id="ARBA00023277"/>
    </source>
</evidence>
<reference evidence="13" key="1">
    <citation type="journal article" date="2019" name="Int. J. Syst. Evol. Microbiol.">
        <title>The Global Catalogue of Microorganisms (GCM) 10K type strain sequencing project: providing services to taxonomists for standard genome sequencing and annotation.</title>
        <authorList>
            <consortium name="The Broad Institute Genomics Platform"/>
            <consortium name="The Broad Institute Genome Sequencing Center for Infectious Disease"/>
            <person name="Wu L."/>
            <person name="Ma J."/>
        </authorList>
    </citation>
    <scope>NUCLEOTIDE SEQUENCE [LARGE SCALE GENOMIC DNA]</scope>
    <source>
        <strain evidence="13">CCUG 54939</strain>
    </source>
</reference>
<evidence type="ECO:0000256" key="10">
    <source>
        <dbReference type="RuleBase" id="RU361207"/>
    </source>
</evidence>
<comment type="caution">
    <text evidence="12">The sequence shown here is derived from an EMBL/GenBank/DDBJ whole genome shotgun (WGS) entry which is preliminary data.</text>
</comment>
<dbReference type="NCBIfam" id="TIGR00217">
    <property type="entry name" value="malQ"/>
    <property type="match status" value="1"/>
</dbReference>
<dbReference type="RefSeq" id="WP_377153431.1">
    <property type="nucleotide sequence ID" value="NZ_JBHSAF010000014.1"/>
</dbReference>
<sequence>MTTLIEQLAAAKGIANEYVDAWGNPAEVTLESKAAMLAAMGYKVDDETALQAQLEQENHALWQRPLDPVLVVRAGEVIGFDLRLPITLVNDELVWEVKTEAGDTVKGTLVAVNGEMAAVAHINDVEYQSYRVSIEAELPLGYHELTVKKSARQALGSLRLIVAPKACYKQEPFVNGRKVWGPSIQLYCLRNESNWGIGDFTDLGILVENMAQWGAHFVGLNPIHALYPANPESASPYSPSSRRWLNVIYIDVEAVPEYQQNAAVKAEVATVEFQQQLAQLRAKEWVDYTGVTQTKVSVLRKVFDGAKLGKNTNRGKAFAAFIAAGGESLKQQAIYDALQAALYGQGMNAWGWPAWPEEYREYHKPAVANWAAEHDADVRFYMYLQFLADEQLANADAKAKSSGMIMGIYRDLAVGVSEGSTEIWANSELYCPKASVGAPPDVLGPLGQNWGLPPMDPAKLLEAQYQPMIDLFRSNMRSCGSLRIDHAMALLRLWWVPPGASAAKGAYIYYRVNDLLGILALESVRNQCLIIGEDLGTVPDGMDVLLKENGVHSYRIFFFERSKTDGGFISPAHYPEQAMAALTTHDMPTLRGYWHCDDLTLGRELGLYPDDAVLDSLRADRHQAKQRILDSLHGHGVLSDSVPRDVNWAGMSRELNHGMQIHMCLGNCALFSTQLEDWLEMDKPVNVPGTSTEYPNWRRKLTRNLSDIFADPALAELAKRMTDARYKAGSH</sequence>
<keyword evidence="5 10" id="KW-0328">Glycosyltransferase</keyword>
<dbReference type="NCBIfam" id="NF008274">
    <property type="entry name" value="PRK11052.1"/>
    <property type="match status" value="1"/>
</dbReference>
<dbReference type="SUPFAM" id="SSF51445">
    <property type="entry name" value="(Trans)glycosidases"/>
    <property type="match status" value="1"/>
</dbReference>
<feature type="domain" description="MalQ N-terminal beta-sandwich" evidence="11">
    <location>
        <begin position="66"/>
        <end position="164"/>
    </location>
</feature>
<dbReference type="PANTHER" id="PTHR32438:SF5">
    <property type="entry name" value="4-ALPHA-GLUCANOTRANSFERASE DPE1, CHLOROPLASTIC_AMYLOPLASTIC"/>
    <property type="match status" value="1"/>
</dbReference>
<dbReference type="EC" id="2.4.1.25" evidence="3 10"/>